<dbReference type="PANTHER" id="PTHR30061:SF50">
    <property type="entry name" value="MALTOSE_MALTODEXTRIN-BINDING PERIPLASMIC PROTEIN"/>
    <property type="match status" value="1"/>
</dbReference>
<dbReference type="Gene3D" id="3.40.190.10">
    <property type="entry name" value="Periplasmic binding protein-like II"/>
    <property type="match status" value="2"/>
</dbReference>
<keyword evidence="2" id="KW-0813">Transport</keyword>
<dbReference type="AlphaFoldDB" id="A0AAU8DRG0"/>
<sequence length="497" mass="51546">MNSHSIPRWRIGAVAAVAVLGLAACAPGSSTAGSTTPAAPTTAAPSSSAATSSATGTAGSGSGSGSSSEGQSSSPAGSSSSAPSSAAEPAITTDPVTLTVWDQEVRGGQNEQMKQLNDAFMKKYPNVKITRNSQSFDDLATTLRLALTDNEAPDVVQANNGRNTMGAFVTAGQLLPLNTYADKYGWTDRFPQSVLQYSTYSEDGKTFGTGNIYGLPQVGEVVGVYYNKKKLKALKLETPKTWEEFEAALAAAKAAGEIPIELGNLDKWPAGHVFGPIQGQFVAADQITDLGLGNAGASWKTPENEAAAAKLADWVSKGYFNEGPNGTDYDAAWQALTKDQGVFLIGGSWLAADLEKAMKDNIGFFAPPPPAGKTVATTGGTGLPFAVTKSSKNPDVAAAYIDFITNDAAMEVLAKTGNLPVNRTAELAPKSGVQAEVFAAFGEVTTKGALLPYLDYATPTAGDVLGQSLQDLIAAQVDPAEFTQQLEDDYAAFVDGN</sequence>
<evidence type="ECO:0000313" key="6">
    <source>
        <dbReference type="EMBL" id="XCG63933.1"/>
    </source>
</evidence>
<dbReference type="InterPro" id="IPR006059">
    <property type="entry name" value="SBP"/>
</dbReference>
<evidence type="ECO:0000256" key="4">
    <source>
        <dbReference type="SAM" id="MobiDB-lite"/>
    </source>
</evidence>
<evidence type="ECO:0000256" key="1">
    <source>
        <dbReference type="ARBA" id="ARBA00008520"/>
    </source>
</evidence>
<gene>
    <name evidence="6" type="ORF">ABLG96_00865</name>
</gene>
<feature type="compositionally biased region" description="Low complexity" evidence="4">
    <location>
        <begin position="65"/>
        <end position="90"/>
    </location>
</feature>
<evidence type="ECO:0000256" key="5">
    <source>
        <dbReference type="SAM" id="SignalP"/>
    </source>
</evidence>
<dbReference type="RefSeq" id="WP_353649548.1">
    <property type="nucleotide sequence ID" value="NZ_CP159218.1"/>
</dbReference>
<dbReference type="GO" id="GO:0015768">
    <property type="term" value="P:maltose transport"/>
    <property type="evidence" value="ECO:0007669"/>
    <property type="project" value="TreeGrafter"/>
</dbReference>
<name>A0AAU8DRG0_9ACTN</name>
<evidence type="ECO:0000256" key="3">
    <source>
        <dbReference type="ARBA" id="ARBA00022729"/>
    </source>
</evidence>
<dbReference type="PANTHER" id="PTHR30061">
    <property type="entry name" value="MALTOSE-BINDING PERIPLASMIC PROTEIN"/>
    <property type="match status" value="1"/>
</dbReference>
<reference evidence="6" key="1">
    <citation type="submission" date="2024-05" db="EMBL/GenBank/DDBJ databases">
        <authorList>
            <person name="Cai S.Y."/>
            <person name="Jin L.M."/>
            <person name="Li H.R."/>
        </authorList>
    </citation>
    <scope>NUCLEOTIDE SEQUENCE</scope>
    <source>
        <strain evidence="6">A5-74</strain>
    </source>
</reference>
<dbReference type="EMBL" id="CP159218">
    <property type="protein sequence ID" value="XCG63933.1"/>
    <property type="molecule type" value="Genomic_DNA"/>
</dbReference>
<dbReference type="Pfam" id="PF01547">
    <property type="entry name" value="SBP_bac_1"/>
    <property type="match status" value="1"/>
</dbReference>
<proteinExistence type="inferred from homology"/>
<protein>
    <submittedName>
        <fullName evidence="6">Extracellular solute-binding protein</fullName>
    </submittedName>
</protein>
<feature type="compositionally biased region" description="Low complexity" evidence="4">
    <location>
        <begin position="28"/>
        <end position="57"/>
    </location>
</feature>
<comment type="similarity">
    <text evidence="1">Belongs to the bacterial solute-binding protein 1 family.</text>
</comment>
<organism evidence="6">
    <name type="scientific">Nakamurella sp. A5-74</name>
    <dbReference type="NCBI Taxonomy" id="3158264"/>
    <lineage>
        <taxon>Bacteria</taxon>
        <taxon>Bacillati</taxon>
        <taxon>Actinomycetota</taxon>
        <taxon>Actinomycetes</taxon>
        <taxon>Nakamurellales</taxon>
        <taxon>Nakamurellaceae</taxon>
        <taxon>Nakamurella</taxon>
    </lineage>
</organism>
<dbReference type="GO" id="GO:0042956">
    <property type="term" value="P:maltodextrin transmembrane transport"/>
    <property type="evidence" value="ECO:0007669"/>
    <property type="project" value="TreeGrafter"/>
</dbReference>
<accession>A0AAU8DRG0</accession>
<dbReference type="SUPFAM" id="SSF53850">
    <property type="entry name" value="Periplasmic binding protein-like II"/>
    <property type="match status" value="1"/>
</dbReference>
<feature type="chain" id="PRO_5043683766" evidence="5">
    <location>
        <begin position="33"/>
        <end position="497"/>
    </location>
</feature>
<keyword evidence="3 5" id="KW-0732">Signal</keyword>
<feature type="signal peptide" evidence="5">
    <location>
        <begin position="1"/>
        <end position="32"/>
    </location>
</feature>
<dbReference type="GO" id="GO:0055052">
    <property type="term" value="C:ATP-binding cassette (ABC) transporter complex, substrate-binding subunit-containing"/>
    <property type="evidence" value="ECO:0007669"/>
    <property type="project" value="TreeGrafter"/>
</dbReference>
<dbReference type="GO" id="GO:1901982">
    <property type="term" value="F:maltose binding"/>
    <property type="evidence" value="ECO:0007669"/>
    <property type="project" value="TreeGrafter"/>
</dbReference>
<evidence type="ECO:0000256" key="2">
    <source>
        <dbReference type="ARBA" id="ARBA00022448"/>
    </source>
</evidence>
<feature type="region of interest" description="Disordered" evidence="4">
    <location>
        <begin position="28"/>
        <end position="94"/>
    </location>
</feature>